<dbReference type="InterPro" id="IPR047150">
    <property type="entry name" value="SGT"/>
</dbReference>
<dbReference type="eggNOG" id="KOG1124">
    <property type="taxonomic scope" value="Eukaryota"/>
</dbReference>
<dbReference type="GO" id="GO:0072380">
    <property type="term" value="C:TRC complex"/>
    <property type="evidence" value="ECO:0007669"/>
    <property type="project" value="TreeGrafter"/>
</dbReference>
<keyword evidence="5" id="KW-1185">Reference proteome</keyword>
<sequence length="115" mass="13368">MPSFEEFKIKGNTAYKQNNFTDAVNFYKKAITYDPTNPVGYSNCAMALIKLNNYADASQMCQRGLFYVNEQTDNDNKVRKKLQWRLNVCSEQLKDDLISVQIHEVDKLPSKYQDL</sequence>
<dbReference type="GO" id="GO:0016020">
    <property type="term" value="C:membrane"/>
    <property type="evidence" value="ECO:0007669"/>
    <property type="project" value="TreeGrafter"/>
</dbReference>
<keyword evidence="1" id="KW-0677">Repeat</keyword>
<evidence type="ECO:0000313" key="5">
    <source>
        <dbReference type="Proteomes" id="UP000000598"/>
    </source>
</evidence>
<dbReference type="STRING" id="284590.Q6CTZ3"/>
<dbReference type="FunCoup" id="Q6CTZ3">
    <property type="interactions" value="105"/>
</dbReference>
<feature type="repeat" description="TPR" evidence="3">
    <location>
        <begin position="4"/>
        <end position="37"/>
    </location>
</feature>
<keyword evidence="2 3" id="KW-0802">TPR repeat</keyword>
<dbReference type="PANTHER" id="PTHR45831:SF2">
    <property type="entry name" value="LD24721P"/>
    <property type="match status" value="1"/>
</dbReference>
<organism evidence="4 5">
    <name type="scientific">Kluyveromyces lactis (strain ATCC 8585 / CBS 2359 / DSM 70799 / NBRC 1267 / NRRL Y-1140 / WM37)</name>
    <name type="common">Yeast</name>
    <name type="synonym">Candida sphaerica</name>
    <dbReference type="NCBI Taxonomy" id="284590"/>
    <lineage>
        <taxon>Eukaryota</taxon>
        <taxon>Fungi</taxon>
        <taxon>Dikarya</taxon>
        <taxon>Ascomycota</taxon>
        <taxon>Saccharomycotina</taxon>
        <taxon>Saccharomycetes</taxon>
        <taxon>Saccharomycetales</taxon>
        <taxon>Saccharomycetaceae</taxon>
        <taxon>Kluyveromyces</taxon>
    </lineage>
</organism>
<dbReference type="PaxDb" id="284590-Q6CTZ3"/>
<proteinExistence type="predicted"/>
<dbReference type="EMBL" id="CR382123">
    <property type="protein sequence ID" value="CAH01447.1"/>
    <property type="molecule type" value="Genomic_DNA"/>
</dbReference>
<dbReference type="Proteomes" id="UP000000598">
    <property type="component" value="Chromosome C"/>
</dbReference>
<dbReference type="SMART" id="SM00028">
    <property type="entry name" value="TPR"/>
    <property type="match status" value="2"/>
</dbReference>
<dbReference type="Pfam" id="PF14559">
    <property type="entry name" value="TPR_19"/>
    <property type="match status" value="1"/>
</dbReference>
<dbReference type="GO" id="GO:0060090">
    <property type="term" value="F:molecular adaptor activity"/>
    <property type="evidence" value="ECO:0007669"/>
    <property type="project" value="TreeGrafter"/>
</dbReference>
<dbReference type="HOGENOM" id="CLU_132745_0_0_1"/>
<name>Q6CTZ3_KLULA</name>
<evidence type="ECO:0000256" key="3">
    <source>
        <dbReference type="PROSITE-ProRule" id="PRU00339"/>
    </source>
</evidence>
<dbReference type="AlphaFoldDB" id="Q6CTZ3"/>
<dbReference type="KEGG" id="kla:KLLA0_C08910g"/>
<dbReference type="InterPro" id="IPR011990">
    <property type="entry name" value="TPR-like_helical_dom_sf"/>
</dbReference>
<reference evidence="4 5" key="1">
    <citation type="journal article" date="2004" name="Nature">
        <title>Genome evolution in yeasts.</title>
        <authorList>
            <consortium name="Genolevures"/>
            <person name="Dujon B."/>
            <person name="Sherman D."/>
            <person name="Fischer G."/>
            <person name="Durrens P."/>
            <person name="Casaregola S."/>
            <person name="Lafontaine I."/>
            <person name="de Montigny J."/>
            <person name="Marck C."/>
            <person name="Neuveglise C."/>
            <person name="Talla E."/>
            <person name="Goffard N."/>
            <person name="Frangeul L."/>
            <person name="Aigle M."/>
            <person name="Anthouard V."/>
            <person name="Babour A."/>
            <person name="Barbe V."/>
            <person name="Barnay S."/>
            <person name="Blanchin S."/>
            <person name="Beckerich J.M."/>
            <person name="Beyne E."/>
            <person name="Bleykasten C."/>
            <person name="Boisrame A."/>
            <person name="Boyer J."/>
            <person name="Cattolico L."/>
            <person name="Confanioleri F."/>
            <person name="de Daruvar A."/>
            <person name="Despons L."/>
            <person name="Fabre E."/>
            <person name="Fairhead C."/>
            <person name="Ferry-Dumazet H."/>
            <person name="Groppi A."/>
            <person name="Hantraye F."/>
            <person name="Hennequin C."/>
            <person name="Jauniaux N."/>
            <person name="Joyet P."/>
            <person name="Kachouri R."/>
            <person name="Kerrest A."/>
            <person name="Koszul R."/>
            <person name="Lemaire M."/>
            <person name="Lesur I."/>
            <person name="Ma L."/>
            <person name="Muller H."/>
            <person name="Nicaud J.M."/>
            <person name="Nikolski M."/>
            <person name="Oztas S."/>
            <person name="Ozier-Kalogeropoulos O."/>
            <person name="Pellenz S."/>
            <person name="Potier S."/>
            <person name="Richard G.F."/>
            <person name="Straub M.L."/>
            <person name="Suleau A."/>
            <person name="Swennene D."/>
            <person name="Tekaia F."/>
            <person name="Wesolowski-Louvel M."/>
            <person name="Westhof E."/>
            <person name="Wirth B."/>
            <person name="Zeniou-Meyer M."/>
            <person name="Zivanovic I."/>
            <person name="Bolotin-Fukuhara M."/>
            <person name="Thierry A."/>
            <person name="Bouchier C."/>
            <person name="Caudron B."/>
            <person name="Scarpelli C."/>
            <person name="Gaillardin C."/>
            <person name="Weissenbach J."/>
            <person name="Wincker P."/>
            <person name="Souciet J.L."/>
        </authorList>
    </citation>
    <scope>NUCLEOTIDE SEQUENCE [LARGE SCALE GENOMIC DNA]</scope>
    <source>
        <strain evidence="5">ATCC 8585 / CBS 2359 / DSM 70799 / NBRC 1267 / NRRL Y-1140 / WM37</strain>
    </source>
</reference>
<accession>Q6CTZ3</accession>
<dbReference type="GO" id="GO:0006620">
    <property type="term" value="P:post-translational protein targeting to endoplasmic reticulum membrane"/>
    <property type="evidence" value="ECO:0007669"/>
    <property type="project" value="TreeGrafter"/>
</dbReference>
<evidence type="ECO:0000256" key="2">
    <source>
        <dbReference type="ARBA" id="ARBA00022803"/>
    </source>
</evidence>
<evidence type="ECO:0000256" key="1">
    <source>
        <dbReference type="ARBA" id="ARBA00022737"/>
    </source>
</evidence>
<dbReference type="Gene3D" id="1.25.40.10">
    <property type="entry name" value="Tetratricopeptide repeat domain"/>
    <property type="match status" value="1"/>
</dbReference>
<dbReference type="InterPro" id="IPR019734">
    <property type="entry name" value="TPR_rpt"/>
</dbReference>
<dbReference type="SUPFAM" id="SSF48452">
    <property type="entry name" value="TPR-like"/>
    <property type="match status" value="1"/>
</dbReference>
<dbReference type="PROSITE" id="PS50005">
    <property type="entry name" value="TPR"/>
    <property type="match status" value="1"/>
</dbReference>
<evidence type="ECO:0000313" key="4">
    <source>
        <dbReference type="EMBL" id="CAH01447.1"/>
    </source>
</evidence>
<dbReference type="OMA" id="PIGYSNK"/>
<protein>
    <submittedName>
        <fullName evidence="4">KLLA0C08910p</fullName>
    </submittedName>
</protein>
<dbReference type="PANTHER" id="PTHR45831">
    <property type="entry name" value="LD24721P"/>
    <property type="match status" value="1"/>
</dbReference>
<dbReference type="InParanoid" id="Q6CTZ3"/>
<gene>
    <name evidence="4" type="ORF">KLLA0_C08910g</name>
</gene>